<comment type="caution">
    <text evidence="13">The sequence shown here is derived from an EMBL/GenBank/DDBJ whole genome shotgun (WGS) entry which is preliminary data.</text>
</comment>
<dbReference type="CDD" id="cd05398">
    <property type="entry name" value="NT_ClassII-CCAase"/>
    <property type="match status" value="1"/>
</dbReference>
<protein>
    <submittedName>
        <fullName evidence="13">HD domain-containing protein</fullName>
    </submittedName>
</protein>
<keyword evidence="14" id="KW-1185">Reference proteome</keyword>
<keyword evidence="5" id="KW-0479">Metal-binding</keyword>
<proteinExistence type="inferred from homology"/>
<dbReference type="OrthoDB" id="9805698at2"/>
<dbReference type="InterPro" id="IPR002646">
    <property type="entry name" value="PolA_pol_head_dom"/>
</dbReference>
<evidence type="ECO:0000313" key="14">
    <source>
        <dbReference type="Proteomes" id="UP000290106"/>
    </source>
</evidence>
<dbReference type="Pfam" id="PF12627">
    <property type="entry name" value="PolyA_pol_RNAbd"/>
    <property type="match status" value="1"/>
</dbReference>
<evidence type="ECO:0000256" key="8">
    <source>
        <dbReference type="ARBA" id="ARBA00022884"/>
    </source>
</evidence>
<evidence type="ECO:0000259" key="12">
    <source>
        <dbReference type="Pfam" id="PF13735"/>
    </source>
</evidence>
<keyword evidence="6" id="KW-0547">Nucleotide-binding</keyword>
<dbReference type="PANTHER" id="PTHR46173:SF1">
    <property type="entry name" value="CCA TRNA NUCLEOTIDYLTRANSFERASE 1, MITOCHONDRIAL"/>
    <property type="match status" value="1"/>
</dbReference>
<dbReference type="SUPFAM" id="SSF81891">
    <property type="entry name" value="Poly A polymerase C-terminal region-like"/>
    <property type="match status" value="1"/>
</dbReference>
<evidence type="ECO:0000256" key="1">
    <source>
        <dbReference type="ARBA" id="ARBA00001946"/>
    </source>
</evidence>
<keyword evidence="8 9" id="KW-0694">RNA-binding</keyword>
<dbReference type="EMBL" id="SDKC01000001">
    <property type="protein sequence ID" value="RXS74148.1"/>
    <property type="molecule type" value="Genomic_DNA"/>
</dbReference>
<dbReference type="Gene3D" id="1.10.3090.10">
    <property type="entry name" value="cca-adding enzyme, domain 2"/>
    <property type="match status" value="1"/>
</dbReference>
<dbReference type="SUPFAM" id="SSF81301">
    <property type="entry name" value="Nucleotidyltransferase"/>
    <property type="match status" value="1"/>
</dbReference>
<feature type="domain" description="CCA-adding enzyme C-terminal" evidence="12">
    <location>
        <begin position="297"/>
        <end position="437"/>
    </location>
</feature>
<evidence type="ECO:0000256" key="6">
    <source>
        <dbReference type="ARBA" id="ARBA00022741"/>
    </source>
</evidence>
<evidence type="ECO:0000259" key="11">
    <source>
        <dbReference type="Pfam" id="PF12627"/>
    </source>
</evidence>
<evidence type="ECO:0000256" key="2">
    <source>
        <dbReference type="ARBA" id="ARBA00022679"/>
    </source>
</evidence>
<accession>A0A4Q1RF40</accession>
<keyword evidence="2 9" id="KW-0808">Transferase</keyword>
<gene>
    <name evidence="13" type="ORF">ETP43_02085</name>
</gene>
<dbReference type="Gene3D" id="1.10.246.80">
    <property type="match status" value="1"/>
</dbReference>
<dbReference type="GO" id="GO:0008033">
    <property type="term" value="P:tRNA processing"/>
    <property type="evidence" value="ECO:0007669"/>
    <property type="project" value="UniProtKB-KW"/>
</dbReference>
<dbReference type="RefSeq" id="WP_129256947.1">
    <property type="nucleotide sequence ID" value="NZ_SDKC01000001.1"/>
</dbReference>
<dbReference type="GO" id="GO:0016779">
    <property type="term" value="F:nucleotidyltransferase activity"/>
    <property type="evidence" value="ECO:0007669"/>
    <property type="project" value="UniProtKB-KW"/>
</dbReference>
<evidence type="ECO:0000256" key="4">
    <source>
        <dbReference type="ARBA" id="ARBA00022695"/>
    </source>
</evidence>
<sequence length="451" mass="51392">MRLQLPAAVNMIIDVLQAHGYEGFAVGGCVRDSVLNRTPDDWDITTSATPYQVKELFPKTVDTGLQHGTVTVMVHGVGYEVTTYRIDGEYEDGRHPKEVQFTSNLTEDLKRRDFTINAMAYSKDRGLIDEFGGMNDLQRKIIRCVGDPWQRFGEDALRILRAVRFAAQLGFEIEENTKKAIVELASTLSKISAERIQTETVKLLMSDRPEMWRSVYDLSITRIIMPEFDAIMETPQNTPHHMYNVGEHTLKALSLTEKDRILRLTMLLHDIGKASMRTTDANGVDHFKGHGPAGKEIAKKILRRLKFDNDTIAQVTHLIYWHDYRPAPEEKAVRRAIHKVGEDLFPLFLKVQRADNLAQSMYLREEKLARIDGVEKLYHEIMEKHQCVSLKTLAVTGRDLIAEGMKPGPQMGAVLQELLEVVLDQPEMNEKEKLLAWWKEHGTCQKAEGTL</sequence>
<dbReference type="Gene3D" id="3.30.460.10">
    <property type="entry name" value="Beta Polymerase, domain 2"/>
    <property type="match status" value="1"/>
</dbReference>
<organism evidence="13 14">
    <name type="scientific">Blautia faecicola</name>
    <dbReference type="NCBI Taxonomy" id="2509240"/>
    <lineage>
        <taxon>Bacteria</taxon>
        <taxon>Bacillati</taxon>
        <taxon>Bacillota</taxon>
        <taxon>Clostridia</taxon>
        <taxon>Lachnospirales</taxon>
        <taxon>Lachnospiraceae</taxon>
        <taxon>Blautia</taxon>
    </lineage>
</organism>
<dbReference type="AlphaFoldDB" id="A0A4Q1RF40"/>
<evidence type="ECO:0000256" key="5">
    <source>
        <dbReference type="ARBA" id="ARBA00022723"/>
    </source>
</evidence>
<dbReference type="PANTHER" id="PTHR46173">
    <property type="entry name" value="CCA TRNA NUCLEOTIDYLTRANSFERASE 1, MITOCHONDRIAL"/>
    <property type="match status" value="1"/>
</dbReference>
<keyword evidence="3" id="KW-0819">tRNA processing</keyword>
<feature type="domain" description="tRNA nucleotidyltransferase/poly(A) polymerase RNA and SrmB- binding" evidence="11">
    <location>
        <begin position="170"/>
        <end position="231"/>
    </location>
</feature>
<comment type="cofactor">
    <cofactor evidence="1">
        <name>Mg(2+)</name>
        <dbReference type="ChEBI" id="CHEBI:18420"/>
    </cofactor>
</comment>
<dbReference type="InterPro" id="IPR050264">
    <property type="entry name" value="Bact_CCA-adding_enz_type3_sf"/>
</dbReference>
<dbReference type="Pfam" id="PF13735">
    <property type="entry name" value="tRNA_NucTran2_2"/>
    <property type="match status" value="1"/>
</dbReference>
<name>A0A4Q1RF40_9FIRM</name>
<keyword evidence="4" id="KW-0548">Nucleotidyltransferase</keyword>
<dbReference type="GO" id="GO:0046872">
    <property type="term" value="F:metal ion binding"/>
    <property type="evidence" value="ECO:0007669"/>
    <property type="project" value="UniProtKB-KW"/>
</dbReference>
<evidence type="ECO:0000256" key="3">
    <source>
        <dbReference type="ARBA" id="ARBA00022694"/>
    </source>
</evidence>
<dbReference type="InterPro" id="IPR032828">
    <property type="entry name" value="PolyA_RNA-bd"/>
</dbReference>
<dbReference type="InterPro" id="IPR032810">
    <property type="entry name" value="CCA-adding_enz_C"/>
</dbReference>
<dbReference type="Pfam" id="PF01743">
    <property type="entry name" value="PolyA_pol"/>
    <property type="match status" value="1"/>
</dbReference>
<dbReference type="GO" id="GO:0000049">
    <property type="term" value="F:tRNA binding"/>
    <property type="evidence" value="ECO:0007669"/>
    <property type="project" value="TreeGrafter"/>
</dbReference>
<keyword evidence="7" id="KW-0460">Magnesium</keyword>
<feature type="domain" description="Poly A polymerase head" evidence="10">
    <location>
        <begin position="24"/>
        <end position="143"/>
    </location>
</feature>
<dbReference type="Proteomes" id="UP000290106">
    <property type="component" value="Unassembled WGS sequence"/>
</dbReference>
<evidence type="ECO:0000259" key="10">
    <source>
        <dbReference type="Pfam" id="PF01743"/>
    </source>
</evidence>
<dbReference type="GO" id="GO:0000166">
    <property type="term" value="F:nucleotide binding"/>
    <property type="evidence" value="ECO:0007669"/>
    <property type="project" value="UniProtKB-KW"/>
</dbReference>
<evidence type="ECO:0000256" key="9">
    <source>
        <dbReference type="RuleBase" id="RU003953"/>
    </source>
</evidence>
<evidence type="ECO:0000256" key="7">
    <source>
        <dbReference type="ARBA" id="ARBA00022842"/>
    </source>
</evidence>
<reference evidence="13 14" key="1">
    <citation type="submission" date="2019-01" db="EMBL/GenBank/DDBJ databases">
        <title>Blautia sp. nov. KGMB01111 isolated human feces.</title>
        <authorList>
            <person name="Park J.-E."/>
            <person name="Kim J.-S."/>
            <person name="Park S.-H."/>
        </authorList>
    </citation>
    <scope>NUCLEOTIDE SEQUENCE [LARGE SCALE GENOMIC DNA]</scope>
    <source>
        <strain evidence="13 14">KGMB01111</strain>
    </source>
</reference>
<dbReference type="InterPro" id="IPR043519">
    <property type="entry name" value="NT_sf"/>
</dbReference>
<evidence type="ECO:0000313" key="13">
    <source>
        <dbReference type="EMBL" id="RXS74148.1"/>
    </source>
</evidence>
<comment type="similarity">
    <text evidence="9">Belongs to the tRNA nucleotidyltransferase/poly(A) polymerase family.</text>
</comment>